<proteinExistence type="inferred from homology"/>
<reference evidence="6 7" key="1">
    <citation type="submission" date="2019-08" db="EMBL/GenBank/DDBJ databases">
        <title>In-depth cultivation of the pig gut microbiome towards novel bacterial diversity and tailored functional studies.</title>
        <authorList>
            <person name="Wylensek D."/>
            <person name="Hitch T.C.A."/>
            <person name="Clavel T."/>
        </authorList>
    </citation>
    <scope>NUCLEOTIDE SEQUENCE [LARGE SCALE GENOMIC DNA]</scope>
    <source>
        <strain evidence="6 7">WCA3-601-WT-6J</strain>
    </source>
</reference>
<evidence type="ECO:0000256" key="4">
    <source>
        <dbReference type="ARBA" id="ARBA00022833"/>
    </source>
</evidence>
<evidence type="ECO:0000256" key="1">
    <source>
        <dbReference type="ARBA" id="ARBA00001947"/>
    </source>
</evidence>
<gene>
    <name evidence="6" type="ORF">FYJ76_10460</name>
</gene>
<sequence>MLLSELNQQSAAEAIHNGVTALLPIGATEVHGNHLPLGTDSFLAQGVAEKTAQKLGPGRGLVLPCVHYGQVWSLRATPGTVDIPDAVLTPYLTHIALSMYRAGVRRFAFINAHVGNCPAVKAAMRQVWAQCPDMKVFSFTYPGAEEVIKRVCTSRRPHKAYFHACEIETSYMLYLCPERVDMGKAICQYPEFPADFDVTPWPWTDIMDVAVMGDATAATAEKGRAIIDVVVDNIVRLMG</sequence>
<dbReference type="InterPro" id="IPR003785">
    <property type="entry name" value="Creatininase/forma_Hydrolase"/>
</dbReference>
<evidence type="ECO:0000256" key="5">
    <source>
        <dbReference type="ARBA" id="ARBA00024029"/>
    </source>
</evidence>
<dbReference type="AlphaFoldDB" id="A0A6I2U403"/>
<dbReference type="GO" id="GO:0009231">
    <property type="term" value="P:riboflavin biosynthetic process"/>
    <property type="evidence" value="ECO:0007669"/>
    <property type="project" value="TreeGrafter"/>
</dbReference>
<evidence type="ECO:0000313" key="6">
    <source>
        <dbReference type="EMBL" id="MST92352.1"/>
    </source>
</evidence>
<dbReference type="GO" id="GO:0046872">
    <property type="term" value="F:metal ion binding"/>
    <property type="evidence" value="ECO:0007669"/>
    <property type="project" value="UniProtKB-KW"/>
</dbReference>
<dbReference type="GO" id="GO:0016811">
    <property type="term" value="F:hydrolase activity, acting on carbon-nitrogen (but not peptide) bonds, in linear amides"/>
    <property type="evidence" value="ECO:0007669"/>
    <property type="project" value="TreeGrafter"/>
</dbReference>
<comment type="similarity">
    <text evidence="5">Belongs to the creatininase superfamily.</text>
</comment>
<keyword evidence="2" id="KW-0479">Metal-binding</keyword>
<dbReference type="Proteomes" id="UP000431913">
    <property type="component" value="Unassembled WGS sequence"/>
</dbReference>
<keyword evidence="4" id="KW-0862">Zinc</keyword>
<keyword evidence="3" id="KW-0378">Hydrolase</keyword>
<evidence type="ECO:0000256" key="3">
    <source>
        <dbReference type="ARBA" id="ARBA00022801"/>
    </source>
</evidence>
<dbReference type="Gene3D" id="3.40.50.10310">
    <property type="entry name" value="Creatininase"/>
    <property type="match status" value="1"/>
</dbReference>
<accession>A0A6I2U403</accession>
<organism evidence="6 7">
    <name type="scientific">Ruthenibacterium lactatiformans</name>
    <dbReference type="NCBI Taxonomy" id="1550024"/>
    <lineage>
        <taxon>Bacteria</taxon>
        <taxon>Bacillati</taxon>
        <taxon>Bacillota</taxon>
        <taxon>Clostridia</taxon>
        <taxon>Eubacteriales</taxon>
        <taxon>Oscillospiraceae</taxon>
        <taxon>Ruthenibacterium</taxon>
    </lineage>
</organism>
<dbReference type="RefSeq" id="WP_154522923.1">
    <property type="nucleotide sequence ID" value="NZ_VUNJ01000010.1"/>
</dbReference>
<dbReference type="PANTHER" id="PTHR35005">
    <property type="entry name" value="3-DEHYDRO-SCYLLO-INOSOSE HYDROLASE"/>
    <property type="match status" value="1"/>
</dbReference>
<comment type="caution">
    <text evidence="6">The sequence shown here is derived from an EMBL/GenBank/DDBJ whole genome shotgun (WGS) entry which is preliminary data.</text>
</comment>
<dbReference type="InterPro" id="IPR024087">
    <property type="entry name" value="Creatininase-like_sf"/>
</dbReference>
<dbReference type="PANTHER" id="PTHR35005:SF1">
    <property type="entry name" value="2-AMINO-5-FORMYLAMINO-6-RIBOSYLAMINOPYRIMIDIN-4(3H)-ONE 5'-MONOPHOSPHATE DEFORMYLASE"/>
    <property type="match status" value="1"/>
</dbReference>
<dbReference type="Pfam" id="PF02633">
    <property type="entry name" value="Creatininase"/>
    <property type="match status" value="1"/>
</dbReference>
<name>A0A6I2U403_9FIRM</name>
<dbReference type="EMBL" id="VUNJ01000010">
    <property type="protein sequence ID" value="MST92352.1"/>
    <property type="molecule type" value="Genomic_DNA"/>
</dbReference>
<protein>
    <submittedName>
        <fullName evidence="6">Creatininase family protein</fullName>
    </submittedName>
</protein>
<evidence type="ECO:0000313" key="7">
    <source>
        <dbReference type="Proteomes" id="UP000431913"/>
    </source>
</evidence>
<comment type="cofactor">
    <cofactor evidence="1">
        <name>Zn(2+)</name>
        <dbReference type="ChEBI" id="CHEBI:29105"/>
    </cofactor>
</comment>
<dbReference type="SUPFAM" id="SSF102215">
    <property type="entry name" value="Creatininase"/>
    <property type="match status" value="1"/>
</dbReference>
<evidence type="ECO:0000256" key="2">
    <source>
        <dbReference type="ARBA" id="ARBA00022723"/>
    </source>
</evidence>